<dbReference type="InterPro" id="IPR016032">
    <property type="entry name" value="Sig_transdc_resp-reg_C-effctor"/>
</dbReference>
<dbReference type="GO" id="GO:0003677">
    <property type="term" value="F:DNA binding"/>
    <property type="evidence" value="ECO:0007669"/>
    <property type="project" value="UniProtKB-KW"/>
</dbReference>
<dbReference type="PANTHER" id="PTHR35807">
    <property type="entry name" value="TRANSCRIPTIONAL REGULATOR REDD-RELATED"/>
    <property type="match status" value="1"/>
</dbReference>
<protein>
    <submittedName>
        <fullName evidence="7">DNA-binding transcriptional activator of the SARP family</fullName>
    </submittedName>
</protein>
<name>A0A239NBR3_9ACTN</name>
<evidence type="ECO:0000256" key="2">
    <source>
        <dbReference type="ARBA" id="ARBA00023015"/>
    </source>
</evidence>
<dbReference type="Gene3D" id="1.10.10.10">
    <property type="entry name" value="Winged helix-like DNA-binding domain superfamily/Winged helix DNA-binding domain"/>
    <property type="match status" value="1"/>
</dbReference>
<evidence type="ECO:0000256" key="3">
    <source>
        <dbReference type="ARBA" id="ARBA00023125"/>
    </source>
</evidence>
<dbReference type="EMBL" id="FZPH01000008">
    <property type="protein sequence ID" value="SNT51619.1"/>
    <property type="molecule type" value="Genomic_DNA"/>
</dbReference>
<keyword evidence="8" id="KW-1185">Reference proteome</keyword>
<dbReference type="Pfam" id="PF03704">
    <property type="entry name" value="BTAD"/>
    <property type="match status" value="1"/>
</dbReference>
<dbReference type="Pfam" id="PF00486">
    <property type="entry name" value="Trans_reg_C"/>
    <property type="match status" value="1"/>
</dbReference>
<evidence type="ECO:0000313" key="8">
    <source>
        <dbReference type="Proteomes" id="UP000198362"/>
    </source>
</evidence>
<keyword evidence="2" id="KW-0805">Transcription regulation</keyword>
<keyword evidence="4" id="KW-0804">Transcription</keyword>
<dbReference type="Proteomes" id="UP000198362">
    <property type="component" value="Unassembled WGS sequence"/>
</dbReference>
<comment type="similarity">
    <text evidence="1">Belongs to the AfsR/DnrI/RedD regulatory family.</text>
</comment>
<dbReference type="InterPro" id="IPR005158">
    <property type="entry name" value="BTAD"/>
</dbReference>
<feature type="domain" description="Bacterial transcriptional activator" evidence="6">
    <location>
        <begin position="99"/>
        <end position="243"/>
    </location>
</feature>
<dbReference type="InterPro" id="IPR036388">
    <property type="entry name" value="WH-like_DNA-bd_sf"/>
</dbReference>
<dbReference type="GO" id="GO:0006355">
    <property type="term" value="P:regulation of DNA-templated transcription"/>
    <property type="evidence" value="ECO:0007669"/>
    <property type="project" value="InterPro"/>
</dbReference>
<evidence type="ECO:0000259" key="6">
    <source>
        <dbReference type="SMART" id="SM01043"/>
    </source>
</evidence>
<evidence type="ECO:0000256" key="4">
    <source>
        <dbReference type="ARBA" id="ARBA00023163"/>
    </source>
</evidence>
<organism evidence="7 8">
    <name type="scientific">Asanoa hainanensis</name>
    <dbReference type="NCBI Taxonomy" id="560556"/>
    <lineage>
        <taxon>Bacteria</taxon>
        <taxon>Bacillati</taxon>
        <taxon>Actinomycetota</taxon>
        <taxon>Actinomycetes</taxon>
        <taxon>Micromonosporales</taxon>
        <taxon>Micromonosporaceae</taxon>
        <taxon>Asanoa</taxon>
    </lineage>
</organism>
<dbReference type="SUPFAM" id="SSF46894">
    <property type="entry name" value="C-terminal effector domain of the bipartite response regulators"/>
    <property type="match status" value="1"/>
</dbReference>
<proteinExistence type="inferred from homology"/>
<accession>A0A239NBR3</accession>
<dbReference type="SMART" id="SM01043">
    <property type="entry name" value="BTAD"/>
    <property type="match status" value="1"/>
</dbReference>
<dbReference type="PANTHER" id="PTHR35807:SF1">
    <property type="entry name" value="TRANSCRIPTIONAL REGULATOR REDD"/>
    <property type="match status" value="1"/>
</dbReference>
<evidence type="ECO:0000313" key="7">
    <source>
        <dbReference type="EMBL" id="SNT51619.1"/>
    </source>
</evidence>
<feature type="domain" description="OmpR/PhoB-type" evidence="5">
    <location>
        <begin position="18"/>
        <end position="92"/>
    </location>
</feature>
<dbReference type="InterPro" id="IPR011990">
    <property type="entry name" value="TPR-like_helical_dom_sf"/>
</dbReference>
<evidence type="ECO:0000256" key="1">
    <source>
        <dbReference type="ARBA" id="ARBA00005820"/>
    </source>
</evidence>
<dbReference type="GO" id="GO:0000160">
    <property type="term" value="P:phosphorelay signal transduction system"/>
    <property type="evidence" value="ECO:0007669"/>
    <property type="project" value="InterPro"/>
</dbReference>
<sequence>MIEFRILGPLTLWSGHDYEPVRGKRHRRILAAMLATTNHPVSIERLVDTVWDDSPPATAVQQVQNCIGSLRRSLNHLQHRPRLSRMSSGYALIVNADALDAAVFRSLSQEAESLAKDGDLEGASAVLRRAIDLWQGDPFEDVGSMALSGVAVQLEELRVRALEHYARLELALGRHHNLVADLSVWTAQRPYDEGLHGHLAVALARSGRTAEALRLVHDLRSRLRADLGISSSAAIDAVHAGLLRVEPPNLPHPGGVVVERRVVEALGLAVSQLNAVLDVLRVSM</sequence>
<dbReference type="InterPro" id="IPR051677">
    <property type="entry name" value="AfsR-DnrI-RedD_regulator"/>
</dbReference>
<dbReference type="RefSeq" id="WP_179266287.1">
    <property type="nucleotide sequence ID" value="NZ_FZPH01000008.1"/>
</dbReference>
<keyword evidence="3 7" id="KW-0238">DNA-binding</keyword>
<dbReference type="InterPro" id="IPR001867">
    <property type="entry name" value="OmpR/PhoB-type_DNA-bd"/>
</dbReference>
<gene>
    <name evidence="7" type="ORF">SAMN05421812_10841</name>
</gene>
<dbReference type="SMART" id="SM00862">
    <property type="entry name" value="Trans_reg_C"/>
    <property type="match status" value="1"/>
</dbReference>
<dbReference type="SUPFAM" id="SSF48452">
    <property type="entry name" value="TPR-like"/>
    <property type="match status" value="1"/>
</dbReference>
<reference evidence="7 8" key="1">
    <citation type="submission" date="2017-06" db="EMBL/GenBank/DDBJ databases">
        <authorList>
            <person name="Kim H.J."/>
            <person name="Triplett B.A."/>
        </authorList>
    </citation>
    <scope>NUCLEOTIDE SEQUENCE [LARGE SCALE GENOMIC DNA]</scope>
    <source>
        <strain evidence="7 8">CGMCC 4.5593</strain>
    </source>
</reference>
<dbReference type="CDD" id="cd15831">
    <property type="entry name" value="BTAD"/>
    <property type="match status" value="1"/>
</dbReference>
<evidence type="ECO:0000259" key="5">
    <source>
        <dbReference type="SMART" id="SM00862"/>
    </source>
</evidence>
<dbReference type="Gene3D" id="1.25.40.10">
    <property type="entry name" value="Tetratricopeptide repeat domain"/>
    <property type="match status" value="1"/>
</dbReference>
<dbReference type="AlphaFoldDB" id="A0A239NBR3"/>